<proteinExistence type="predicted"/>
<organism evidence="1 2">
    <name type="scientific">Streptomyces scopuliridis</name>
    <dbReference type="NCBI Taxonomy" id="452529"/>
    <lineage>
        <taxon>Bacteria</taxon>
        <taxon>Bacillati</taxon>
        <taxon>Actinomycetota</taxon>
        <taxon>Actinomycetes</taxon>
        <taxon>Kitasatosporales</taxon>
        <taxon>Streptomycetaceae</taxon>
        <taxon>Streptomyces</taxon>
    </lineage>
</organism>
<gene>
    <name evidence="1" type="ORF">OG835_04045</name>
</gene>
<reference evidence="1" key="1">
    <citation type="submission" date="2022-10" db="EMBL/GenBank/DDBJ databases">
        <title>The complete genomes of actinobacterial strains from the NBC collection.</title>
        <authorList>
            <person name="Joergensen T.S."/>
            <person name="Alvarez Arevalo M."/>
            <person name="Sterndorff E.B."/>
            <person name="Faurdal D."/>
            <person name="Vuksanovic O."/>
            <person name="Mourched A.-S."/>
            <person name="Charusanti P."/>
            <person name="Shaw S."/>
            <person name="Blin K."/>
            <person name="Weber T."/>
        </authorList>
    </citation>
    <scope>NUCLEOTIDE SEQUENCE</scope>
    <source>
        <strain evidence="1">NBC 01771</strain>
    </source>
</reference>
<name>A0ACD4ZD36_9ACTN</name>
<evidence type="ECO:0000313" key="2">
    <source>
        <dbReference type="Proteomes" id="UP001348369"/>
    </source>
</evidence>
<sequence length="936" mass="100438">MEWTYGPDTRRDGVDLLERGREQAALTSLLTSLGRRRAGIVTLTGRPGHAQNALLRWAARRAQGGGLGVLHAQAAPAEREVRYGVIAQLMTSMAGQGQADGGPAGCSLRELMEHRQPGPLPGLDGTLHFAQTMPTLLVIEDTQWLDPASLRWLHALVRRLTPDTPVAVLASGSGVSAKGRDWLSLLPASPVPSKQLVLRGLTEHGVATVVETVCGTPGDQRFTATAAAATEGNPAVLREVLRQFTDQGHEPVAARLPELRTITAAVVGDHATRSLNGLPAEAVALLRALAVCGELLSFPLVRALAGLRPVRGQELHVMLEAAGLTVSGGTKTQVRHPAVKARLLEDMATEERAQLYSRAAELAHRAWANDEDVAQILLRTPPLGAPWVVSTLCESFTAALNAEDHGRAAAYLSRALREPLEPRERARLTLELAAAEAMSAPLAGDRRLGELVRGGSGAPEGLRARAVDLGLARGNSDWARRAAAEALCDVRPGERDSLIALFWLADESRDDTEPMVPEVPVLPGRPSTPVQSGVRAWQLAVRGEDLETTRTLARAALAGDGPDTPLVLPRLAACRALILTDDHEEAAAELDALLTVVRRDHRRAATARILTARAELSLRAGRLDAVERDLDAAERALPMSSRHPLIAPSLTALRISTAVEAGRQECARALAAAPTPPGAEEGVAWSALLFGRARVAAVDGRWTEAMELAKESGRRLLRRQWNNPALLCWRPQAAEACYALGDREEAARLSLEELRLARRWGSASALGLAELWTAPMTGAGGRPVIAAREAVRVLGDSPARLTYAWALARLASCELEEGDCRAAALSLARLSAFTTPYPSSRLAAAVRGLTERLERPAGPVTPALPREWTTLSEAEQRTATFAGRGHGNREIAELLSVSRRTVELRLSNTYRKLRITGREELCVLVRNMGERPSDAS</sequence>
<keyword evidence="2" id="KW-1185">Reference proteome</keyword>
<protein>
    <submittedName>
        <fullName evidence="1">LuxR C-terminal-related transcriptional regulator</fullName>
    </submittedName>
</protein>
<accession>A0ACD4ZD36</accession>
<dbReference type="EMBL" id="CP109109">
    <property type="protein sequence ID" value="WSB96248.1"/>
    <property type="molecule type" value="Genomic_DNA"/>
</dbReference>
<dbReference type="Proteomes" id="UP001348369">
    <property type="component" value="Chromosome"/>
</dbReference>
<evidence type="ECO:0000313" key="1">
    <source>
        <dbReference type="EMBL" id="WSB96248.1"/>
    </source>
</evidence>